<sequence>MLEKQIITFKTVDNVDILADVFTPPGHSPSKQYSAVLYLHGGGMVLGDRSMMPELEISALVSQNWVVVSSDYRLVPESTFSQGFEDVLGAFHWMQTEGKQQYGINENEIAIMGSSAGARLALIAGYMTKTPPCCLISLYGQTDFALNDQSWMCLRSQKVSKDVAFSAVHKYGIRTGTAPDSPLTASFGAYLAWAVQNNELLKAYFGDEHGCKKVLDEYSPCLNVHSSYPPTLVVHGRDDTLTPVIHAEIMFKALIKQQISAKFVMVEG</sequence>
<evidence type="ECO:0000313" key="4">
    <source>
        <dbReference type="Proteomes" id="UP000654370"/>
    </source>
</evidence>
<gene>
    <name evidence="3" type="ORF">INT43_000155</name>
</gene>
<dbReference type="PANTHER" id="PTHR48081">
    <property type="entry name" value="AB HYDROLASE SUPERFAMILY PROTEIN C4A8.06C"/>
    <property type="match status" value="1"/>
</dbReference>
<dbReference type="SUPFAM" id="SSF53474">
    <property type="entry name" value="alpha/beta-Hydrolases"/>
    <property type="match status" value="1"/>
</dbReference>
<evidence type="ECO:0000256" key="1">
    <source>
        <dbReference type="ARBA" id="ARBA00022801"/>
    </source>
</evidence>
<evidence type="ECO:0000259" key="2">
    <source>
        <dbReference type="Pfam" id="PF20434"/>
    </source>
</evidence>
<accession>A0A8H7UAI1</accession>
<name>A0A8H7UAI1_MORIS</name>
<protein>
    <recommendedName>
        <fullName evidence="2">BD-FAE-like domain-containing protein</fullName>
    </recommendedName>
</protein>
<keyword evidence="1" id="KW-0378">Hydrolase</keyword>
<dbReference type="Pfam" id="PF20434">
    <property type="entry name" value="BD-FAE"/>
    <property type="match status" value="1"/>
</dbReference>
<dbReference type="AlphaFoldDB" id="A0A8H7UAI1"/>
<keyword evidence="4" id="KW-1185">Reference proteome</keyword>
<comment type="caution">
    <text evidence="3">The sequence shown here is derived from an EMBL/GenBank/DDBJ whole genome shotgun (WGS) entry which is preliminary data.</text>
</comment>
<dbReference type="InterPro" id="IPR050300">
    <property type="entry name" value="GDXG_lipolytic_enzyme"/>
</dbReference>
<dbReference type="PANTHER" id="PTHR48081:SF3">
    <property type="entry name" value="ALPHA_BETA HYDROLASE FOLD-3 DOMAIN-CONTAINING PROTEIN"/>
    <property type="match status" value="1"/>
</dbReference>
<proteinExistence type="predicted"/>
<dbReference type="Proteomes" id="UP000654370">
    <property type="component" value="Unassembled WGS sequence"/>
</dbReference>
<evidence type="ECO:0000313" key="3">
    <source>
        <dbReference type="EMBL" id="KAG2172808.1"/>
    </source>
</evidence>
<dbReference type="GO" id="GO:0016787">
    <property type="term" value="F:hydrolase activity"/>
    <property type="evidence" value="ECO:0007669"/>
    <property type="project" value="UniProtKB-KW"/>
</dbReference>
<dbReference type="OrthoDB" id="408631at2759"/>
<dbReference type="InterPro" id="IPR049492">
    <property type="entry name" value="BD-FAE-like_dom"/>
</dbReference>
<dbReference type="InterPro" id="IPR029058">
    <property type="entry name" value="AB_hydrolase_fold"/>
</dbReference>
<reference evidence="3" key="1">
    <citation type="submission" date="2020-12" db="EMBL/GenBank/DDBJ databases">
        <title>Metabolic potential, ecology and presence of endohyphal bacteria is reflected in genomic diversity of Mucoromycotina.</title>
        <authorList>
            <person name="Muszewska A."/>
            <person name="Okrasinska A."/>
            <person name="Steczkiewicz K."/>
            <person name="Drgas O."/>
            <person name="Orlowska M."/>
            <person name="Perlinska-Lenart U."/>
            <person name="Aleksandrzak-Piekarczyk T."/>
            <person name="Szatraj K."/>
            <person name="Zielenkiewicz U."/>
            <person name="Pilsyk S."/>
            <person name="Malc E."/>
            <person name="Mieczkowski P."/>
            <person name="Kruszewska J.S."/>
            <person name="Biernat P."/>
            <person name="Pawlowska J."/>
        </authorList>
    </citation>
    <scope>NUCLEOTIDE SEQUENCE</scope>
    <source>
        <strain evidence="3">WA0000067209</strain>
    </source>
</reference>
<dbReference type="Gene3D" id="3.40.50.1820">
    <property type="entry name" value="alpha/beta hydrolase"/>
    <property type="match status" value="1"/>
</dbReference>
<dbReference type="EMBL" id="JAEPQZ010000016">
    <property type="protein sequence ID" value="KAG2172808.1"/>
    <property type="molecule type" value="Genomic_DNA"/>
</dbReference>
<feature type="domain" description="BD-FAE-like" evidence="2">
    <location>
        <begin position="20"/>
        <end position="254"/>
    </location>
</feature>
<organism evidence="3 4">
    <name type="scientific">Mortierella isabellina</name>
    <name type="common">Filamentous fungus</name>
    <name type="synonym">Umbelopsis isabellina</name>
    <dbReference type="NCBI Taxonomy" id="91625"/>
    <lineage>
        <taxon>Eukaryota</taxon>
        <taxon>Fungi</taxon>
        <taxon>Fungi incertae sedis</taxon>
        <taxon>Mucoromycota</taxon>
        <taxon>Mucoromycotina</taxon>
        <taxon>Umbelopsidomycetes</taxon>
        <taxon>Umbelopsidales</taxon>
        <taxon>Umbelopsidaceae</taxon>
        <taxon>Umbelopsis</taxon>
    </lineage>
</organism>